<organism evidence="2 3">
    <name type="scientific">Nocardioides marmoriginsengisoli</name>
    <dbReference type="NCBI Taxonomy" id="661483"/>
    <lineage>
        <taxon>Bacteria</taxon>
        <taxon>Bacillati</taxon>
        <taxon>Actinomycetota</taxon>
        <taxon>Actinomycetes</taxon>
        <taxon>Propionibacteriales</taxon>
        <taxon>Nocardioidaceae</taxon>
        <taxon>Nocardioides</taxon>
    </lineage>
</organism>
<evidence type="ECO:0008006" key="4">
    <source>
        <dbReference type="Google" id="ProtNLM"/>
    </source>
</evidence>
<feature type="chain" id="PRO_5018169114" description="Fibronectin type-III domain-containing protein" evidence="1">
    <location>
        <begin position="29"/>
        <end position="645"/>
    </location>
</feature>
<accession>A0A3N0CGI5</accession>
<name>A0A3N0CGI5_9ACTN</name>
<sequence length="645" mass="66899">MFRKTFTGSLVAASLTAGALMTLPSASAAPTWVDQSNISQLGLLPKDADVAMSENGNAVATWIREALGADIVYASYSTGGSWSVPDSLTYTSDTIANPTAVINDKGEAAVTWLEEDNGGEMRVAVSRYIGGGVFDGRSLMSHANDLNATAPLSVDMDGAGTVYAARTDSDGGDVNKVRVSTLTKGGALNVQTLSDNSSFAPDLAVSNAGRAVVSWYNAGDGTSTIDVRSRAAGSNTWLAADSTSLAGAYQVRSDVAIDGDNAVVAYTRQDLENNYRVWANKILTDGTVTSATIVSAEDQSASNVSVDINAAGFTLAAWSSDDGADRVRYATRPYAGSWSGGTLVGELAASTTPDVVVSDSGLVAIGYPDAGHQHVSYRQSPFQLMTNVDSAGGFVNGETAVGADSQGNVLLTGIVKMPDPTQGFVNGAILDVAGASTTMTAPGSITLGTKASVAWKATDRFSALGTANVRVRSAAFNGGFGAHSFLTLNTPSTSLLNLIQPGRTYCYSVQTKDANNTTGAFSGEKCTTTPVDDRKMTIAKGFKRAKAGSSYLGTYSIAKKKNAVMTLKNVKAKKIAILVTKVAKGGKVQVFFAGKKLGTYSLKGTGNKKYIAAKTFSSVKTGNLVIKVISKKGKVVRIDGMIAVK</sequence>
<comment type="caution">
    <text evidence="2">The sequence shown here is derived from an EMBL/GenBank/DDBJ whole genome shotgun (WGS) entry which is preliminary data.</text>
</comment>
<keyword evidence="1" id="KW-0732">Signal</keyword>
<evidence type="ECO:0000313" key="3">
    <source>
        <dbReference type="Proteomes" id="UP000267128"/>
    </source>
</evidence>
<evidence type="ECO:0000313" key="2">
    <source>
        <dbReference type="EMBL" id="RNL62126.1"/>
    </source>
</evidence>
<reference evidence="2 3" key="1">
    <citation type="submission" date="2018-11" db="EMBL/GenBank/DDBJ databases">
        <authorList>
            <person name="Li F."/>
        </authorList>
    </citation>
    <scope>NUCLEOTIDE SEQUENCE [LARGE SCALE GENOMIC DNA]</scope>
    <source>
        <strain evidence="2 3">Gsoil 097</strain>
    </source>
</reference>
<dbReference type="RefSeq" id="WP_123227421.1">
    <property type="nucleotide sequence ID" value="NZ_RJSE01000007.1"/>
</dbReference>
<dbReference type="Proteomes" id="UP000267128">
    <property type="component" value="Unassembled WGS sequence"/>
</dbReference>
<keyword evidence="3" id="KW-1185">Reference proteome</keyword>
<evidence type="ECO:0000256" key="1">
    <source>
        <dbReference type="SAM" id="SignalP"/>
    </source>
</evidence>
<dbReference type="EMBL" id="RJSE01000007">
    <property type="protein sequence ID" value="RNL62126.1"/>
    <property type="molecule type" value="Genomic_DNA"/>
</dbReference>
<feature type="signal peptide" evidence="1">
    <location>
        <begin position="1"/>
        <end position="28"/>
    </location>
</feature>
<gene>
    <name evidence="2" type="ORF">EFK50_09985</name>
</gene>
<protein>
    <recommendedName>
        <fullName evidence="4">Fibronectin type-III domain-containing protein</fullName>
    </recommendedName>
</protein>
<dbReference type="OrthoDB" id="262125at2"/>
<proteinExistence type="predicted"/>
<dbReference type="AlphaFoldDB" id="A0A3N0CGI5"/>